<keyword evidence="7" id="KW-0812">Transmembrane</keyword>
<comment type="similarity">
    <text evidence="5">Belongs to the Rap family.</text>
</comment>
<dbReference type="Pfam" id="PF13181">
    <property type="entry name" value="TPR_8"/>
    <property type="match status" value="2"/>
</dbReference>
<accession>A0A0F5JKU6</accession>
<gene>
    <name evidence="8" type="ORF">HMPREF1536_01851</name>
</gene>
<dbReference type="PANTHER" id="PTHR46630:SF1">
    <property type="entry name" value="TETRATRICOPEPTIDE REPEAT PROTEIN 29"/>
    <property type="match status" value="1"/>
</dbReference>
<dbReference type="Proteomes" id="UP000033035">
    <property type="component" value="Unassembled WGS sequence"/>
</dbReference>
<feature type="repeat" description="TPR" evidence="6">
    <location>
        <begin position="101"/>
        <end position="134"/>
    </location>
</feature>
<comment type="caution">
    <text evidence="8">The sequence shown here is derived from an EMBL/GenBank/DDBJ whole genome shotgun (WGS) entry which is preliminary data.</text>
</comment>
<dbReference type="HOGENOM" id="CLU_030491_2_0_10"/>
<evidence type="ECO:0000313" key="9">
    <source>
        <dbReference type="Proteomes" id="UP000033035"/>
    </source>
</evidence>
<keyword evidence="7" id="KW-0472">Membrane</keyword>
<evidence type="ECO:0000256" key="7">
    <source>
        <dbReference type="SAM" id="Phobius"/>
    </source>
</evidence>
<feature type="transmembrane region" description="Helical" evidence="7">
    <location>
        <begin position="360"/>
        <end position="380"/>
    </location>
</feature>
<keyword evidence="2" id="KW-0963">Cytoplasm</keyword>
<dbReference type="RefSeq" id="WP_052349928.1">
    <property type="nucleotide sequence ID" value="NZ_KE386765.1"/>
</dbReference>
<protein>
    <recommendedName>
        <fullName evidence="10">MalT-like TPR region domain-containing protein</fullName>
    </recommendedName>
</protein>
<dbReference type="InterPro" id="IPR011990">
    <property type="entry name" value="TPR-like_helical_dom_sf"/>
</dbReference>
<evidence type="ECO:0000256" key="2">
    <source>
        <dbReference type="ARBA" id="ARBA00022490"/>
    </source>
</evidence>
<keyword evidence="7" id="KW-1133">Transmembrane helix</keyword>
<dbReference type="PROSITE" id="PS50005">
    <property type="entry name" value="TPR"/>
    <property type="match status" value="1"/>
</dbReference>
<dbReference type="PROSITE" id="PS51257">
    <property type="entry name" value="PROKAR_LIPOPROTEIN"/>
    <property type="match status" value="1"/>
</dbReference>
<evidence type="ECO:0000256" key="5">
    <source>
        <dbReference type="ARBA" id="ARBA00038253"/>
    </source>
</evidence>
<keyword evidence="3" id="KW-0677">Repeat</keyword>
<organism evidence="8 9">
    <name type="scientific">Parabacteroides gordonii MS-1 = DSM 23371</name>
    <dbReference type="NCBI Taxonomy" id="1203610"/>
    <lineage>
        <taxon>Bacteria</taxon>
        <taxon>Pseudomonadati</taxon>
        <taxon>Bacteroidota</taxon>
        <taxon>Bacteroidia</taxon>
        <taxon>Bacteroidales</taxon>
        <taxon>Tannerellaceae</taxon>
        <taxon>Parabacteroides</taxon>
    </lineage>
</organism>
<dbReference type="EMBL" id="AQHW01000011">
    <property type="protein sequence ID" value="KKB58042.1"/>
    <property type="molecule type" value="Genomic_DNA"/>
</dbReference>
<evidence type="ECO:0000256" key="4">
    <source>
        <dbReference type="ARBA" id="ARBA00022803"/>
    </source>
</evidence>
<sequence>MKNTIYLVLLLTVFFTGCRNEIKEQQLIDRAETLLEIDSDSTYLLLDSITMADNLSDKLLARWCMLYGKAADKVHKDMPYVSQLLRARTWYEKHGTPYEQAQIGLFLGRSYVEDREYMKAMDAYTQALDVAERAKEYNVAGYICSYMGDLYELKGFFQETLDKYNQSADYFFKADNKRSYALALKFMAQTLAFEDSCSLALDYLLKADSIVTSIQDSSAMPSIANGLGNVYSMLGDTEKAEMYLLKSLETDSLEMATSYSALSGLYMDIGDLEKARLYLEKSRGVPITNPYTPISSLYTEYEIEKKCGNTELALSILEQYVEQVNSIYNSTIHLDVLDAEKRYNHVLLLNENTKLHNSNLLIIITIIVIGSFLCIIVLYYNNRKNKMLYEQEVKLKENEERISVLSYELEEKKKK</sequence>
<reference evidence="8 9" key="1">
    <citation type="submission" date="2013-04" db="EMBL/GenBank/DDBJ databases">
        <title>The Genome Sequence of Parabacteroides gordonii DSM 23371.</title>
        <authorList>
            <consortium name="The Broad Institute Genomics Platform"/>
            <person name="Earl A."/>
            <person name="Ward D."/>
            <person name="Feldgarden M."/>
            <person name="Gevers D."/>
            <person name="Martens E."/>
            <person name="Sakamoto M."/>
            <person name="Benno Y."/>
            <person name="Suzuki N."/>
            <person name="Matsunaga N."/>
            <person name="Koshihara K."/>
            <person name="Seki M."/>
            <person name="Komiya H."/>
            <person name="Walker B."/>
            <person name="Young S."/>
            <person name="Zeng Q."/>
            <person name="Gargeya S."/>
            <person name="Fitzgerald M."/>
            <person name="Haas B."/>
            <person name="Abouelleil A."/>
            <person name="Allen A.W."/>
            <person name="Alvarado L."/>
            <person name="Arachchi H.M."/>
            <person name="Berlin A.M."/>
            <person name="Chapman S.B."/>
            <person name="Gainer-Dewar J."/>
            <person name="Goldberg J."/>
            <person name="Griggs A."/>
            <person name="Gujja S."/>
            <person name="Hansen M."/>
            <person name="Howarth C."/>
            <person name="Imamovic A."/>
            <person name="Ireland A."/>
            <person name="Larimer J."/>
            <person name="McCowan C."/>
            <person name="Murphy C."/>
            <person name="Pearson M."/>
            <person name="Poon T.W."/>
            <person name="Priest M."/>
            <person name="Roberts A."/>
            <person name="Saif S."/>
            <person name="Shea T."/>
            <person name="Sisk P."/>
            <person name="Sykes S."/>
            <person name="Wortman J."/>
            <person name="Nusbaum C."/>
            <person name="Birren B."/>
        </authorList>
    </citation>
    <scope>NUCLEOTIDE SEQUENCE [LARGE SCALE GENOMIC DNA]</scope>
    <source>
        <strain evidence="8 9">MS-1</strain>
    </source>
</reference>
<dbReference type="AlphaFoldDB" id="A0A0F5JKU6"/>
<dbReference type="PANTHER" id="PTHR46630">
    <property type="entry name" value="TETRATRICOPEPTIDE REPEAT PROTEIN 29"/>
    <property type="match status" value="1"/>
</dbReference>
<keyword evidence="4 6" id="KW-0802">TPR repeat</keyword>
<evidence type="ECO:0000256" key="6">
    <source>
        <dbReference type="PROSITE-ProRule" id="PRU00339"/>
    </source>
</evidence>
<dbReference type="InterPro" id="IPR019734">
    <property type="entry name" value="TPR_rpt"/>
</dbReference>
<evidence type="ECO:0000313" key="8">
    <source>
        <dbReference type="EMBL" id="KKB58042.1"/>
    </source>
</evidence>
<dbReference type="SMART" id="SM00028">
    <property type="entry name" value="TPR"/>
    <property type="match status" value="3"/>
</dbReference>
<dbReference type="SUPFAM" id="SSF48452">
    <property type="entry name" value="TPR-like"/>
    <property type="match status" value="1"/>
</dbReference>
<dbReference type="PATRIC" id="fig|1203610.3.peg.1901"/>
<evidence type="ECO:0000256" key="1">
    <source>
        <dbReference type="ARBA" id="ARBA00004496"/>
    </source>
</evidence>
<evidence type="ECO:0000256" key="3">
    <source>
        <dbReference type="ARBA" id="ARBA00022737"/>
    </source>
</evidence>
<evidence type="ECO:0008006" key="10">
    <source>
        <dbReference type="Google" id="ProtNLM"/>
    </source>
</evidence>
<name>A0A0F5JKU6_9BACT</name>
<comment type="subcellular location">
    <subcellularLocation>
        <location evidence="1">Cytoplasm</location>
    </subcellularLocation>
</comment>
<dbReference type="Gene3D" id="1.25.40.10">
    <property type="entry name" value="Tetratricopeptide repeat domain"/>
    <property type="match status" value="2"/>
</dbReference>
<dbReference type="STRING" id="1203610.HMPREF1536_01851"/>
<dbReference type="InterPro" id="IPR051476">
    <property type="entry name" value="Bac_ResReg_Asp_Phosphatase"/>
</dbReference>
<dbReference type="GO" id="GO:0005737">
    <property type="term" value="C:cytoplasm"/>
    <property type="evidence" value="ECO:0007669"/>
    <property type="project" value="UniProtKB-SubCell"/>
</dbReference>
<proteinExistence type="inferred from homology"/>
<keyword evidence="9" id="KW-1185">Reference proteome</keyword>